<dbReference type="Pfam" id="PF08449">
    <property type="entry name" value="UAA"/>
    <property type="match status" value="2"/>
</dbReference>
<keyword evidence="3 6" id="KW-0812">Transmembrane</keyword>
<protein>
    <submittedName>
        <fullName evidence="7">Uncharacterized protein</fullName>
    </submittedName>
</protein>
<dbReference type="GO" id="GO:0016020">
    <property type="term" value="C:membrane"/>
    <property type="evidence" value="ECO:0007669"/>
    <property type="project" value="UniProtKB-SubCell"/>
</dbReference>
<dbReference type="AlphaFoldDB" id="A0ABD3RJG4"/>
<proteinExistence type="predicted"/>
<organism evidence="7 8">
    <name type="scientific">Cyclostephanos tholiformis</name>
    <dbReference type="NCBI Taxonomy" id="382380"/>
    <lineage>
        <taxon>Eukaryota</taxon>
        <taxon>Sar</taxon>
        <taxon>Stramenopiles</taxon>
        <taxon>Ochrophyta</taxon>
        <taxon>Bacillariophyta</taxon>
        <taxon>Coscinodiscophyceae</taxon>
        <taxon>Thalassiosirophycidae</taxon>
        <taxon>Stephanodiscales</taxon>
        <taxon>Stephanodiscaceae</taxon>
        <taxon>Cyclostephanos</taxon>
    </lineage>
</organism>
<dbReference type="EMBL" id="JALLPB020000228">
    <property type="protein sequence ID" value="KAL3811906.1"/>
    <property type="molecule type" value="Genomic_DNA"/>
</dbReference>
<keyword evidence="5 6" id="KW-0472">Membrane</keyword>
<feature type="transmembrane region" description="Helical" evidence="6">
    <location>
        <begin position="281"/>
        <end position="303"/>
    </location>
</feature>
<dbReference type="InterPro" id="IPR013657">
    <property type="entry name" value="SCL35B1-4/HUT1"/>
</dbReference>
<dbReference type="Proteomes" id="UP001530377">
    <property type="component" value="Unassembled WGS sequence"/>
</dbReference>
<feature type="transmembrane region" description="Helical" evidence="6">
    <location>
        <begin position="113"/>
        <end position="134"/>
    </location>
</feature>
<feature type="transmembrane region" description="Helical" evidence="6">
    <location>
        <begin position="87"/>
        <end position="107"/>
    </location>
</feature>
<keyword evidence="4 6" id="KW-1133">Transmembrane helix</keyword>
<dbReference type="Gene3D" id="1.10.3730.20">
    <property type="match status" value="1"/>
</dbReference>
<feature type="transmembrane region" description="Helical" evidence="6">
    <location>
        <begin position="309"/>
        <end position="327"/>
    </location>
</feature>
<keyword evidence="8" id="KW-1185">Reference proteome</keyword>
<dbReference type="PANTHER" id="PTHR10778">
    <property type="entry name" value="SOLUTE CARRIER FAMILY 35 MEMBER B"/>
    <property type="match status" value="1"/>
</dbReference>
<dbReference type="PANTHER" id="PTHR10778:SF8">
    <property type="entry name" value="ADENOSINE 3'-PHOSPHO 5'-PHOSPHOSULFATE TRANSPORTER 2"/>
    <property type="match status" value="1"/>
</dbReference>
<reference evidence="7 8" key="1">
    <citation type="submission" date="2024-10" db="EMBL/GenBank/DDBJ databases">
        <title>Updated reference genomes for cyclostephanoid diatoms.</title>
        <authorList>
            <person name="Roberts W.R."/>
            <person name="Alverson A.J."/>
        </authorList>
    </citation>
    <scope>NUCLEOTIDE SEQUENCE [LARGE SCALE GENOMIC DNA]</scope>
    <source>
        <strain evidence="7 8">AJA228-03</strain>
    </source>
</reference>
<sequence>MTFKRDNHDKSTSNAVPFILLFFLSMIGHELALESLSTAYNSFPHLATSITLYQFGFCVLLPLLVSYATTGGDVVTSFPRSLKELWIYVKLSAIVYGATACATMSLTCEGVTYVTKVVFKSAKLIPTMIVGVVMDSRAERSGILIKKRNYGTLEYVSAFLLCLGAAGFCFSPGDFTLEGRENDKSMTENKTQETGEHWIGISLLTISVFCDALVPNLQQQLMQGIGGSGPPSVRKCSENEELEMNSLIEDEEVDSETRTKQYQVVHVGLSPQALLVNTNTIGFTLLLSSTLFCRSFVPIISFTANNPQFLLMNLAVGIGLGTAVLAYTELIRRIGPAIAVAVATLRKVVTVVLSYIIFPKPMTGVHVISAVLVMGGIIVGSKSGKK</sequence>
<evidence type="ECO:0000256" key="6">
    <source>
        <dbReference type="SAM" id="Phobius"/>
    </source>
</evidence>
<evidence type="ECO:0000256" key="2">
    <source>
        <dbReference type="ARBA" id="ARBA00022448"/>
    </source>
</evidence>
<keyword evidence="2" id="KW-0813">Transport</keyword>
<feature type="transmembrane region" description="Helical" evidence="6">
    <location>
        <begin position="52"/>
        <end position="75"/>
    </location>
</feature>
<dbReference type="InterPro" id="IPR037185">
    <property type="entry name" value="EmrE-like"/>
</dbReference>
<dbReference type="SUPFAM" id="SSF103481">
    <property type="entry name" value="Multidrug resistance efflux transporter EmrE"/>
    <property type="match status" value="1"/>
</dbReference>
<evidence type="ECO:0000256" key="1">
    <source>
        <dbReference type="ARBA" id="ARBA00004141"/>
    </source>
</evidence>
<comment type="subcellular location">
    <subcellularLocation>
        <location evidence="1">Membrane</location>
        <topology evidence="1">Multi-pass membrane protein</topology>
    </subcellularLocation>
</comment>
<feature type="transmembrane region" description="Helical" evidence="6">
    <location>
        <begin position="364"/>
        <end position="381"/>
    </location>
</feature>
<feature type="transmembrane region" description="Helical" evidence="6">
    <location>
        <begin position="334"/>
        <end position="358"/>
    </location>
</feature>
<accession>A0ABD3RJG4</accession>
<gene>
    <name evidence="7" type="ORF">ACHAXA_001431</name>
</gene>
<evidence type="ECO:0000256" key="4">
    <source>
        <dbReference type="ARBA" id="ARBA00022989"/>
    </source>
</evidence>
<evidence type="ECO:0000256" key="3">
    <source>
        <dbReference type="ARBA" id="ARBA00022692"/>
    </source>
</evidence>
<comment type="caution">
    <text evidence="7">The sequence shown here is derived from an EMBL/GenBank/DDBJ whole genome shotgun (WGS) entry which is preliminary data.</text>
</comment>
<feature type="transmembrane region" description="Helical" evidence="6">
    <location>
        <begin position="12"/>
        <end position="32"/>
    </location>
</feature>
<feature type="transmembrane region" description="Helical" evidence="6">
    <location>
        <begin position="155"/>
        <end position="177"/>
    </location>
</feature>
<evidence type="ECO:0000313" key="7">
    <source>
        <dbReference type="EMBL" id="KAL3811906.1"/>
    </source>
</evidence>
<name>A0ABD3RJG4_9STRA</name>
<evidence type="ECO:0000313" key="8">
    <source>
        <dbReference type="Proteomes" id="UP001530377"/>
    </source>
</evidence>
<evidence type="ECO:0000256" key="5">
    <source>
        <dbReference type="ARBA" id="ARBA00023136"/>
    </source>
</evidence>